<accession>A0A0C1S0L3</accession>
<dbReference type="Proteomes" id="UP000054529">
    <property type="component" value="Unassembled WGS sequence"/>
</dbReference>
<protein>
    <submittedName>
        <fullName evidence="1">Uncharacterized protein</fullName>
    </submittedName>
</protein>
<evidence type="ECO:0000313" key="1">
    <source>
        <dbReference type="EMBL" id="KIE64102.1"/>
    </source>
</evidence>
<dbReference type="EMBL" id="AWXV01000002">
    <property type="protein sequence ID" value="KIE64102.1"/>
    <property type="molecule type" value="Genomic_DNA"/>
</dbReference>
<dbReference type="HOGENOM" id="CLU_3133587_0_0_6"/>
<proteinExistence type="predicted"/>
<organism evidence="1 2">
    <name type="scientific">Candidatus Riesia pediculischaeffi PTSU</name>
    <dbReference type="NCBI Taxonomy" id="1401651"/>
    <lineage>
        <taxon>Bacteria</taxon>
        <taxon>Pseudomonadati</taxon>
        <taxon>Pseudomonadota</taxon>
        <taxon>Gammaproteobacteria</taxon>
        <taxon>Enterobacterales</taxon>
        <taxon>Enterobacteriaceae</taxon>
        <taxon>Candidatus Riesia</taxon>
    </lineage>
</organism>
<sequence>MVSGFFTSPNDQDRIVSGEARDILIASNSSFRSYDFKKCSSSFMWYKTF</sequence>
<name>A0A0C1S0L3_9ENTR</name>
<evidence type="ECO:0000313" key="2">
    <source>
        <dbReference type="Proteomes" id="UP000054529"/>
    </source>
</evidence>
<comment type="caution">
    <text evidence="1">The sequence shown here is derived from an EMBL/GenBank/DDBJ whole genome shotgun (WGS) entry which is preliminary data.</text>
</comment>
<dbReference type="AlphaFoldDB" id="A0A0C1S0L3"/>
<gene>
    <name evidence="1" type="ORF">P689_11973</name>
</gene>
<reference evidence="1 2" key="1">
    <citation type="journal article" date="2014" name="G3 (Bethesda)">
        <title>Genome sequence of Candidatus Riesia pediculischaeffi, endosymbiont of chimpanzee lice, and genomic comparison of recently acquired endosymbionts from human and chimpanzee lice.</title>
        <authorList>
            <person name="Boyd B.M."/>
            <person name="Allen J.M."/>
            <person name="de Crecy-Lagard V."/>
            <person name="Reed D.L."/>
        </authorList>
    </citation>
    <scope>NUCLEOTIDE SEQUENCE [LARGE SCALE GENOMIC DNA]</scope>
    <source>
        <strain evidence="1 2">PTSU</strain>
    </source>
</reference>